<proteinExistence type="predicted"/>
<sequence>MKNLLLSILTYFANQILLSKKPEIVAITGSAGKTTAKEAIYSTLKSSRQWKDKVFSNYGNLNTEFGIPLSIAIIKVKPPNKLTWIFVLSYYVIKSILILVGLIKYPRILILEMATDKPNDLKYLTSYIHPKIAIVTNIGPSHLERFVQIEAVIDEKTQVIKHLAPNGIVILNKQSNYYHKLIQYLPNDAKLILIDYPVEESYIGFTRLVGKYFRLNLSQIDSVLNKYSPPKGRLEIIKKNGLTIIDSSYNSNPLSLRVVLTKGRSLKMSQRPERYIGIIGDMKELGESVNQYHLDFKKILKKDFDILISVGEKSKLFEADYHFGKVQEAIPFILKLIQKNDMLLIKGSHSVHLEKIVQKLIK</sequence>
<dbReference type="Proteomes" id="UP000230137">
    <property type="component" value="Unassembled WGS sequence"/>
</dbReference>
<feature type="transmembrane region" description="Helical" evidence="4">
    <location>
        <begin position="82"/>
        <end position="103"/>
    </location>
</feature>
<dbReference type="Pfam" id="PF08245">
    <property type="entry name" value="Mur_ligase_M"/>
    <property type="match status" value="1"/>
</dbReference>
<dbReference type="InterPro" id="IPR036565">
    <property type="entry name" value="Mur-like_cat_sf"/>
</dbReference>
<accession>A0A2M7W4P6</accession>
<dbReference type="GO" id="GO:0016881">
    <property type="term" value="F:acid-amino acid ligase activity"/>
    <property type="evidence" value="ECO:0007669"/>
    <property type="project" value="InterPro"/>
</dbReference>
<dbReference type="GO" id="GO:0005524">
    <property type="term" value="F:ATP binding"/>
    <property type="evidence" value="ECO:0007669"/>
    <property type="project" value="UniProtKB-KW"/>
</dbReference>
<gene>
    <name evidence="7" type="ORF">COX60_02160</name>
</gene>
<evidence type="ECO:0000313" key="8">
    <source>
        <dbReference type="Proteomes" id="UP000230137"/>
    </source>
</evidence>
<dbReference type="EMBL" id="PFQF01000031">
    <property type="protein sequence ID" value="PJA20306.1"/>
    <property type="molecule type" value="Genomic_DNA"/>
</dbReference>
<dbReference type="InterPro" id="IPR013221">
    <property type="entry name" value="Mur_ligase_cen"/>
</dbReference>
<dbReference type="PANTHER" id="PTHR43024">
    <property type="entry name" value="UDP-N-ACETYLMURAMOYL-TRIPEPTIDE--D-ALANYL-D-ALANINE LIGASE"/>
    <property type="match status" value="1"/>
</dbReference>
<dbReference type="SUPFAM" id="SSF53623">
    <property type="entry name" value="MurD-like peptide ligases, catalytic domain"/>
    <property type="match status" value="1"/>
</dbReference>
<dbReference type="Gene3D" id="3.90.190.20">
    <property type="entry name" value="Mur ligase, C-terminal domain"/>
    <property type="match status" value="1"/>
</dbReference>
<evidence type="ECO:0000256" key="2">
    <source>
        <dbReference type="ARBA" id="ARBA00022741"/>
    </source>
</evidence>
<dbReference type="InterPro" id="IPR036615">
    <property type="entry name" value="Mur_ligase_C_dom_sf"/>
</dbReference>
<dbReference type="SUPFAM" id="SSF53244">
    <property type="entry name" value="MurD-like peptide ligases, peptide-binding domain"/>
    <property type="match status" value="1"/>
</dbReference>
<evidence type="ECO:0000259" key="5">
    <source>
        <dbReference type="Pfam" id="PF02875"/>
    </source>
</evidence>
<keyword evidence="4" id="KW-1133">Transmembrane helix</keyword>
<keyword evidence="4" id="KW-0812">Transmembrane</keyword>
<feature type="domain" description="Mur ligase central" evidence="6">
    <location>
        <begin position="107"/>
        <end position="197"/>
    </location>
</feature>
<evidence type="ECO:0000256" key="4">
    <source>
        <dbReference type="SAM" id="Phobius"/>
    </source>
</evidence>
<evidence type="ECO:0000259" key="6">
    <source>
        <dbReference type="Pfam" id="PF08245"/>
    </source>
</evidence>
<evidence type="ECO:0000313" key="7">
    <source>
        <dbReference type="EMBL" id="PJA20306.1"/>
    </source>
</evidence>
<dbReference type="Gene3D" id="3.40.1190.10">
    <property type="entry name" value="Mur-like, catalytic domain"/>
    <property type="match status" value="1"/>
</dbReference>
<keyword evidence="2" id="KW-0547">Nucleotide-binding</keyword>
<name>A0A2M7W4P6_9BACT</name>
<dbReference type="InterPro" id="IPR004101">
    <property type="entry name" value="Mur_ligase_C"/>
</dbReference>
<evidence type="ECO:0008006" key="9">
    <source>
        <dbReference type="Google" id="ProtNLM"/>
    </source>
</evidence>
<dbReference type="PANTHER" id="PTHR43024:SF1">
    <property type="entry name" value="UDP-N-ACETYLMURAMOYL-TRIPEPTIDE--D-ALANYL-D-ALANINE LIGASE"/>
    <property type="match status" value="1"/>
</dbReference>
<comment type="caution">
    <text evidence="7">The sequence shown here is derived from an EMBL/GenBank/DDBJ whole genome shotgun (WGS) entry which is preliminary data.</text>
</comment>
<keyword evidence="1" id="KW-0436">Ligase</keyword>
<dbReference type="InterPro" id="IPR051046">
    <property type="entry name" value="MurCDEF_CellWall_CoF430Synth"/>
</dbReference>
<keyword evidence="3" id="KW-0067">ATP-binding</keyword>
<dbReference type="AlphaFoldDB" id="A0A2M7W4P6"/>
<keyword evidence="4" id="KW-0472">Membrane</keyword>
<protein>
    <recommendedName>
        <fullName evidence="9">Mur ligase central domain-containing protein</fullName>
    </recommendedName>
</protein>
<dbReference type="Pfam" id="PF02875">
    <property type="entry name" value="Mur_ligase_C"/>
    <property type="match status" value="1"/>
</dbReference>
<reference evidence="8" key="1">
    <citation type="submission" date="2017-09" db="EMBL/GenBank/DDBJ databases">
        <title>Depth-based differentiation of microbial function through sediment-hosted aquifers and enrichment of novel symbionts in the deep terrestrial subsurface.</title>
        <authorList>
            <person name="Probst A.J."/>
            <person name="Ladd B."/>
            <person name="Jarett J.K."/>
            <person name="Geller-Mcgrath D.E."/>
            <person name="Sieber C.M.K."/>
            <person name="Emerson J.B."/>
            <person name="Anantharaman K."/>
            <person name="Thomas B.C."/>
            <person name="Malmstrom R."/>
            <person name="Stieglmeier M."/>
            <person name="Klingl A."/>
            <person name="Woyke T."/>
            <person name="Ryan C.M."/>
            <person name="Banfield J.F."/>
        </authorList>
    </citation>
    <scope>NUCLEOTIDE SEQUENCE [LARGE SCALE GENOMIC DNA]</scope>
</reference>
<organism evidence="7 8">
    <name type="scientific">Candidatus Berkelbacteria bacterium CG_4_10_14_0_2_um_filter_35_9_33_12</name>
    <dbReference type="NCBI Taxonomy" id="1974499"/>
    <lineage>
        <taxon>Bacteria</taxon>
        <taxon>Candidatus Berkelbacteria</taxon>
    </lineage>
</organism>
<feature type="domain" description="Mur ligase C-terminal" evidence="5">
    <location>
        <begin position="232"/>
        <end position="348"/>
    </location>
</feature>
<evidence type="ECO:0000256" key="1">
    <source>
        <dbReference type="ARBA" id="ARBA00022598"/>
    </source>
</evidence>
<evidence type="ECO:0000256" key="3">
    <source>
        <dbReference type="ARBA" id="ARBA00022840"/>
    </source>
</evidence>